<dbReference type="Proteomes" id="UP001216801">
    <property type="component" value="Unassembled WGS sequence"/>
</dbReference>
<dbReference type="Pfam" id="PF21847">
    <property type="entry name" value="DUF6906"/>
    <property type="match status" value="1"/>
</dbReference>
<reference evidence="2" key="1">
    <citation type="submission" date="2023-03" db="EMBL/GenBank/DDBJ databases">
        <title>Genetic diversity of Bacillus cereus sensu lato isolates from Slovenia.</title>
        <authorList>
            <person name="Abdelli M."/>
        </authorList>
    </citation>
    <scope>NUCLEOTIDE SEQUENCE</scope>
    <source>
        <strain evidence="2">SIBC39</strain>
    </source>
</reference>
<gene>
    <name evidence="2" type="ORF">P6U19_05540</name>
</gene>
<feature type="domain" description="DUF6906" evidence="1">
    <location>
        <begin position="1"/>
        <end position="49"/>
    </location>
</feature>
<evidence type="ECO:0000313" key="3">
    <source>
        <dbReference type="Proteomes" id="UP001216801"/>
    </source>
</evidence>
<name>A0AAJ1NBI2_9BACI</name>
<evidence type="ECO:0000313" key="2">
    <source>
        <dbReference type="EMBL" id="MDG0952051.1"/>
    </source>
</evidence>
<organism evidence="2 3">
    <name type="scientific">Bacillus paranthracis</name>
    <dbReference type="NCBI Taxonomy" id="2026186"/>
    <lineage>
        <taxon>Bacteria</taxon>
        <taxon>Bacillati</taxon>
        <taxon>Bacillota</taxon>
        <taxon>Bacilli</taxon>
        <taxon>Bacillales</taxon>
        <taxon>Bacillaceae</taxon>
        <taxon>Bacillus</taxon>
        <taxon>Bacillus cereus group</taxon>
    </lineage>
</organism>
<evidence type="ECO:0000259" key="1">
    <source>
        <dbReference type="Pfam" id="PF21847"/>
    </source>
</evidence>
<dbReference type="AlphaFoldDB" id="A0AAJ1NBI2"/>
<accession>A0AAJ1NBI2</accession>
<dbReference type="RefSeq" id="WP_277616115.1">
    <property type="nucleotide sequence ID" value="NZ_JARPRP010000001.1"/>
</dbReference>
<comment type="caution">
    <text evidence="2">The sequence shown here is derived from an EMBL/GenBank/DDBJ whole genome shotgun (WGS) entry which is preliminary data.</text>
</comment>
<proteinExistence type="predicted"/>
<protein>
    <recommendedName>
        <fullName evidence="1">DUF6906 domain-containing protein</fullName>
    </recommendedName>
</protein>
<dbReference type="InterPro" id="IPR054201">
    <property type="entry name" value="DUF6906"/>
</dbReference>
<sequence length="50" mass="5948">MKNGKKPTRKERMKIKSYNLNPENWLIFKKVDGALHLIHRNTFATRVIPN</sequence>
<dbReference type="EMBL" id="JARPRR010000003">
    <property type="protein sequence ID" value="MDG0952051.1"/>
    <property type="molecule type" value="Genomic_DNA"/>
</dbReference>